<dbReference type="HAMAP" id="MF_00120">
    <property type="entry name" value="GatA"/>
    <property type="match status" value="1"/>
</dbReference>
<dbReference type="SUPFAM" id="SSF75304">
    <property type="entry name" value="Amidase signature (AS) enzymes"/>
    <property type="match status" value="1"/>
</dbReference>
<keyword evidence="3 7" id="KW-0436">Ligase</keyword>
<evidence type="ECO:0000313" key="10">
    <source>
        <dbReference type="Proteomes" id="UP000289455"/>
    </source>
</evidence>
<dbReference type="PANTHER" id="PTHR11895:SF151">
    <property type="entry name" value="GLUTAMYL-TRNA(GLN) AMIDOTRANSFERASE SUBUNIT A"/>
    <property type="match status" value="1"/>
</dbReference>
<feature type="domain" description="Amidase" evidence="8">
    <location>
        <begin position="25"/>
        <end position="465"/>
    </location>
</feature>
<keyword evidence="10" id="KW-1185">Reference proteome</keyword>
<evidence type="ECO:0000256" key="3">
    <source>
        <dbReference type="ARBA" id="ARBA00022598"/>
    </source>
</evidence>
<evidence type="ECO:0000256" key="4">
    <source>
        <dbReference type="ARBA" id="ARBA00022741"/>
    </source>
</evidence>
<evidence type="ECO:0000256" key="7">
    <source>
        <dbReference type="HAMAP-Rule" id="MF_00120"/>
    </source>
</evidence>
<dbReference type="GO" id="GO:0005524">
    <property type="term" value="F:ATP binding"/>
    <property type="evidence" value="ECO:0007669"/>
    <property type="project" value="UniProtKB-KW"/>
</dbReference>
<dbReference type="GO" id="GO:0006412">
    <property type="term" value="P:translation"/>
    <property type="evidence" value="ECO:0007669"/>
    <property type="project" value="UniProtKB-UniRule"/>
</dbReference>
<dbReference type="Pfam" id="PF01425">
    <property type="entry name" value="Amidase"/>
    <property type="match status" value="1"/>
</dbReference>
<comment type="subunit">
    <text evidence="1 7">Heterotrimer of A, B and C subunits.</text>
</comment>
<keyword evidence="4 7" id="KW-0547">Nucleotide-binding</keyword>
<dbReference type="Gene3D" id="3.90.1300.10">
    <property type="entry name" value="Amidase signature (AS) domain"/>
    <property type="match status" value="1"/>
</dbReference>
<comment type="function">
    <text evidence="7">Allows the formation of correctly charged Gln-tRNA(Gln) through the transamidation of misacylated Glu-tRNA(Gln) in organisms which lack glutaminyl-tRNA synthetase. The reaction takes place in the presence of glutamine and ATP through an activated gamma-phospho-Glu-tRNA(Gln).</text>
</comment>
<dbReference type="RefSeq" id="WP_129025081.1">
    <property type="nucleotide sequence ID" value="NZ_SDHY01000001.1"/>
</dbReference>
<comment type="caution">
    <text evidence="9">The sequence shown here is derived from an EMBL/GenBank/DDBJ whole genome shotgun (WGS) entry which is preliminary data.</text>
</comment>
<dbReference type="InterPro" id="IPR004412">
    <property type="entry name" value="GatA"/>
</dbReference>
<organism evidence="9 10">
    <name type="scientific">Aquirufa rosea</name>
    <dbReference type="NCBI Taxonomy" id="2509241"/>
    <lineage>
        <taxon>Bacteria</taxon>
        <taxon>Pseudomonadati</taxon>
        <taxon>Bacteroidota</taxon>
        <taxon>Cytophagia</taxon>
        <taxon>Cytophagales</taxon>
        <taxon>Flectobacillaceae</taxon>
        <taxon>Aquirufa</taxon>
    </lineage>
</organism>
<evidence type="ECO:0000256" key="5">
    <source>
        <dbReference type="ARBA" id="ARBA00022840"/>
    </source>
</evidence>
<evidence type="ECO:0000256" key="2">
    <source>
        <dbReference type="ARBA" id="ARBA00014428"/>
    </source>
</evidence>
<dbReference type="InterPro" id="IPR000120">
    <property type="entry name" value="Amidase"/>
</dbReference>
<evidence type="ECO:0000256" key="6">
    <source>
        <dbReference type="ARBA" id="ARBA00022917"/>
    </source>
</evidence>
<dbReference type="GO" id="GO:0050567">
    <property type="term" value="F:glutaminyl-tRNA synthase (glutamine-hydrolyzing) activity"/>
    <property type="evidence" value="ECO:0007669"/>
    <property type="project" value="UniProtKB-UniRule"/>
</dbReference>
<dbReference type="PANTHER" id="PTHR11895">
    <property type="entry name" value="TRANSAMIDASE"/>
    <property type="match status" value="1"/>
</dbReference>
<evidence type="ECO:0000259" key="8">
    <source>
        <dbReference type="Pfam" id="PF01425"/>
    </source>
</evidence>
<gene>
    <name evidence="7 9" type="primary">gatA</name>
    <name evidence="9" type="ORF">ESB04_00295</name>
</gene>
<dbReference type="NCBIfam" id="TIGR00132">
    <property type="entry name" value="gatA"/>
    <property type="match status" value="1"/>
</dbReference>
<comment type="catalytic activity">
    <reaction evidence="7">
        <text>L-glutamyl-tRNA(Gln) + L-glutamine + ATP + H2O = L-glutaminyl-tRNA(Gln) + L-glutamate + ADP + phosphate + H(+)</text>
        <dbReference type="Rhea" id="RHEA:17521"/>
        <dbReference type="Rhea" id="RHEA-COMP:9681"/>
        <dbReference type="Rhea" id="RHEA-COMP:9684"/>
        <dbReference type="ChEBI" id="CHEBI:15377"/>
        <dbReference type="ChEBI" id="CHEBI:15378"/>
        <dbReference type="ChEBI" id="CHEBI:29985"/>
        <dbReference type="ChEBI" id="CHEBI:30616"/>
        <dbReference type="ChEBI" id="CHEBI:43474"/>
        <dbReference type="ChEBI" id="CHEBI:58359"/>
        <dbReference type="ChEBI" id="CHEBI:78520"/>
        <dbReference type="ChEBI" id="CHEBI:78521"/>
        <dbReference type="ChEBI" id="CHEBI:456216"/>
        <dbReference type="EC" id="6.3.5.7"/>
    </reaction>
</comment>
<keyword evidence="6 7" id="KW-0648">Protein biosynthesis</keyword>
<name>A0A4Q1C1X9_9BACT</name>
<dbReference type="OrthoDB" id="9811471at2"/>
<protein>
    <recommendedName>
        <fullName evidence="2 7">Glutamyl-tRNA(Gln) amidotransferase subunit A</fullName>
        <shortName evidence="7">Glu-ADT subunit A</shortName>
        <ecNumber evidence="7">6.3.5.7</ecNumber>
    </recommendedName>
</protein>
<dbReference type="GO" id="GO:0016740">
    <property type="term" value="F:transferase activity"/>
    <property type="evidence" value="ECO:0007669"/>
    <property type="project" value="UniProtKB-KW"/>
</dbReference>
<proteinExistence type="inferred from homology"/>
<accession>A0A4Q1C1X9</accession>
<feature type="active site" description="Acyl-ester intermediate" evidence="7">
    <location>
        <position position="177"/>
    </location>
</feature>
<evidence type="ECO:0000313" key="9">
    <source>
        <dbReference type="EMBL" id="RXK52129.1"/>
    </source>
</evidence>
<dbReference type="InterPro" id="IPR023631">
    <property type="entry name" value="Amidase_dom"/>
</dbReference>
<dbReference type="AlphaFoldDB" id="A0A4Q1C1X9"/>
<comment type="similarity">
    <text evidence="7">Belongs to the amidase family. GatA subfamily.</text>
</comment>
<dbReference type="Proteomes" id="UP000289455">
    <property type="component" value="Unassembled WGS sequence"/>
</dbReference>
<dbReference type="GO" id="GO:0030956">
    <property type="term" value="C:glutamyl-tRNA(Gln) amidotransferase complex"/>
    <property type="evidence" value="ECO:0007669"/>
    <property type="project" value="InterPro"/>
</dbReference>
<evidence type="ECO:0000256" key="1">
    <source>
        <dbReference type="ARBA" id="ARBA00011123"/>
    </source>
</evidence>
<keyword evidence="5 7" id="KW-0067">ATP-binding</keyword>
<feature type="active site" description="Charge relay system" evidence="7">
    <location>
        <position position="153"/>
    </location>
</feature>
<dbReference type="EC" id="6.3.5.7" evidence="7"/>
<dbReference type="EMBL" id="SDHY01000001">
    <property type="protein sequence ID" value="RXK52129.1"/>
    <property type="molecule type" value="Genomic_DNA"/>
</dbReference>
<feature type="active site" description="Charge relay system" evidence="7">
    <location>
        <position position="78"/>
    </location>
</feature>
<dbReference type="InterPro" id="IPR036928">
    <property type="entry name" value="AS_sf"/>
</dbReference>
<reference evidence="9 10" key="1">
    <citation type="submission" date="2019-01" db="EMBL/GenBank/DDBJ databases">
        <title>Cytophagaceae bacterium strain CAR-16.</title>
        <authorList>
            <person name="Chen W.-M."/>
        </authorList>
    </citation>
    <scope>NUCLEOTIDE SEQUENCE [LARGE SCALE GENOMIC DNA]</scope>
    <source>
        <strain evidence="9 10">CAR-16</strain>
    </source>
</reference>
<keyword evidence="9" id="KW-0808">Transferase</keyword>
<sequence>MNISQLTYSELRNLLDQGKLSCVQIVTFYLSQIEAYNASLNAFLEVYSEEALDKAAQIDQKIASGTAGELAGLVVGIKDLLCYEDHRSYAGSKILQTFKSTFSATAVQRLIDQDAIIIGRQNCDEFGMGSTNENSAFGPALNFKNTAHVAGGSSGGSAVAVQANMCHVSLGTDTGGSIRMPASFCGVMGLKPTYGRVSRWGLIAYASSFDSIGPIARNVSDLACVMKYISGKDSYDSTVVSVDEISKSAPLTSSKKIAYIKEMAEHSSLQPEIKQAFFERLEYLRLKGYEIIPVDFPFVDALLPTYYVLTTAEASSNLSRFDGVKYGHRTEVPVKDLLDMYKKTRDEAFGEEVKRRIMLGTFVLSADYYDAYYTKAQKVRRLIKEYTQQLLKVFDFIVSPTTSTTAYRLGEKTLDPLQMYLGDLFTVQANVAGLPAVSIPMGEDSSALPMGFQIMGDVFQEEALLNLASELV</sequence>